<dbReference type="NCBIfam" id="TIGR00078">
    <property type="entry name" value="nadC"/>
    <property type="match status" value="1"/>
</dbReference>
<dbReference type="STRING" id="4999.A0A1Y1UIL3"/>
<dbReference type="OrthoDB" id="10067394at2759"/>
<dbReference type="GO" id="GO:0009435">
    <property type="term" value="P:NAD+ biosynthetic process"/>
    <property type="evidence" value="ECO:0007669"/>
    <property type="project" value="UniProtKB-UniPathway"/>
</dbReference>
<sequence>MSSGGSKDASDLLPGQNLAHILPPSWRSEVQRWFDEDTPSFDWAGFVVGEEEQEAILWGKSGGVLAGVPFFDEVFKYAGCTVEWILQEGSAIPPDSKTKVAIVRGQARQLLLGERVALNTLSRCSGIATVSRRFRDLAREAGWKGTIAGTRKTTPGFRLVEKYGMMVGGVDPHRHDLSSMVMLKDNHIWATGSITSAIHSVRRVAGFSLLINVECQNLDEAREAIEAGGNIIMLDNLVGDELHDTAKTLKDQFKGKREFLIEASGGITENGLSGRIGPNIDILSTSAVHQGCPHVDFSLKIQPKKRS</sequence>
<evidence type="ECO:0000259" key="13">
    <source>
        <dbReference type="Pfam" id="PF01729"/>
    </source>
</evidence>
<proteinExistence type="inferred from homology"/>
<evidence type="ECO:0000256" key="2">
    <source>
        <dbReference type="ARBA" id="ARBA00004893"/>
    </source>
</evidence>
<dbReference type="FunFam" id="3.90.1170.20:FF:000003">
    <property type="entry name" value="Nicotinate-nucleotide pyrophosphorylase [carboxylating]"/>
    <property type="match status" value="1"/>
</dbReference>
<comment type="caution">
    <text evidence="15">The sequence shown here is derived from an EMBL/GenBank/DDBJ whole genome shotgun (WGS) entry which is preliminary data.</text>
</comment>
<dbReference type="UniPathway" id="UPA00253">
    <property type="reaction ID" value="UER00331"/>
</dbReference>
<evidence type="ECO:0000256" key="12">
    <source>
        <dbReference type="PIRNR" id="PIRNR006250"/>
    </source>
</evidence>
<keyword evidence="9 12" id="KW-0808">Transferase</keyword>
<feature type="domain" description="Quinolinate phosphoribosyl transferase C-terminal" evidence="13">
    <location>
        <begin position="127"/>
        <end position="300"/>
    </location>
</feature>
<comment type="catalytic activity">
    <reaction evidence="11 12">
        <text>nicotinate beta-D-ribonucleotide + CO2 + diphosphate = quinolinate + 5-phospho-alpha-D-ribose 1-diphosphate + 2 H(+)</text>
        <dbReference type="Rhea" id="RHEA:12733"/>
        <dbReference type="ChEBI" id="CHEBI:15378"/>
        <dbReference type="ChEBI" id="CHEBI:16526"/>
        <dbReference type="ChEBI" id="CHEBI:29959"/>
        <dbReference type="ChEBI" id="CHEBI:33019"/>
        <dbReference type="ChEBI" id="CHEBI:57502"/>
        <dbReference type="ChEBI" id="CHEBI:58017"/>
        <dbReference type="EC" id="2.4.2.19"/>
    </reaction>
</comment>
<evidence type="ECO:0000313" key="15">
    <source>
        <dbReference type="EMBL" id="ORX37334.1"/>
    </source>
</evidence>
<evidence type="ECO:0000256" key="8">
    <source>
        <dbReference type="ARBA" id="ARBA00022676"/>
    </source>
</evidence>
<dbReference type="EC" id="2.4.2.19" evidence="5 12"/>
<dbReference type="InterPro" id="IPR027277">
    <property type="entry name" value="NadC/ModD"/>
</dbReference>
<evidence type="ECO:0000256" key="1">
    <source>
        <dbReference type="ARBA" id="ARBA00003237"/>
    </source>
</evidence>
<evidence type="ECO:0000256" key="11">
    <source>
        <dbReference type="ARBA" id="ARBA00047445"/>
    </source>
</evidence>
<dbReference type="SUPFAM" id="SSF51690">
    <property type="entry name" value="Nicotinate/Quinolinate PRTase C-terminal domain-like"/>
    <property type="match status" value="1"/>
</dbReference>
<dbReference type="EMBL" id="NBSH01000006">
    <property type="protein sequence ID" value="ORX37334.1"/>
    <property type="molecule type" value="Genomic_DNA"/>
</dbReference>
<feature type="domain" description="Quinolinate phosphoribosyl transferase N-terminal" evidence="14">
    <location>
        <begin position="49"/>
        <end position="125"/>
    </location>
</feature>
<keyword evidence="8 12" id="KW-0328">Glycosyltransferase</keyword>
<name>A0A1Y1UIL3_9TREE</name>
<dbReference type="CDD" id="cd01572">
    <property type="entry name" value="QPRTase"/>
    <property type="match status" value="1"/>
</dbReference>
<accession>A0A1Y1UIL3</accession>
<comment type="pathway">
    <text evidence="2 12">Cofactor biosynthesis; NAD(+) biosynthesis; nicotinate D-ribonucleotide from quinolinate: step 1/1.</text>
</comment>
<dbReference type="PIRSF" id="PIRSF006250">
    <property type="entry name" value="NadC_ModD"/>
    <property type="match status" value="1"/>
</dbReference>
<protein>
    <recommendedName>
        <fullName evidence="6 12">Nicotinate-nucleotide pyrophosphorylase [carboxylating]</fullName>
        <ecNumber evidence="5 12">2.4.2.19</ecNumber>
    </recommendedName>
    <alternativeName>
        <fullName evidence="10 12">Quinolinate phosphoribosyltransferase [decarboxylating]</fullName>
    </alternativeName>
</protein>
<dbReference type="InterPro" id="IPR004393">
    <property type="entry name" value="NadC"/>
</dbReference>
<evidence type="ECO:0000256" key="3">
    <source>
        <dbReference type="ARBA" id="ARBA00009400"/>
    </source>
</evidence>
<keyword evidence="7 12" id="KW-0662">Pyridine nucleotide biosynthesis</keyword>
<dbReference type="Pfam" id="PF02749">
    <property type="entry name" value="QRPTase_N"/>
    <property type="match status" value="1"/>
</dbReference>
<evidence type="ECO:0000256" key="10">
    <source>
        <dbReference type="ARBA" id="ARBA00033102"/>
    </source>
</evidence>
<dbReference type="GO" id="GO:0005737">
    <property type="term" value="C:cytoplasm"/>
    <property type="evidence" value="ECO:0007669"/>
    <property type="project" value="TreeGrafter"/>
</dbReference>
<dbReference type="PANTHER" id="PTHR32179">
    <property type="entry name" value="NICOTINATE-NUCLEOTIDE PYROPHOSPHORYLASE [CARBOXYLATING]"/>
    <property type="match status" value="1"/>
</dbReference>
<dbReference type="InterPro" id="IPR022412">
    <property type="entry name" value="Quinolinate_PRibosylTrfase_N"/>
</dbReference>
<dbReference type="InterPro" id="IPR036068">
    <property type="entry name" value="Nicotinate_pribotase-like_C"/>
</dbReference>
<dbReference type="InterPro" id="IPR037128">
    <property type="entry name" value="Quinolinate_PRibosylTase_N_sf"/>
</dbReference>
<evidence type="ECO:0000256" key="9">
    <source>
        <dbReference type="ARBA" id="ARBA00022679"/>
    </source>
</evidence>
<dbReference type="PANTHER" id="PTHR32179:SF3">
    <property type="entry name" value="NICOTINATE-NUCLEOTIDE PYROPHOSPHORYLASE [CARBOXYLATING]"/>
    <property type="match status" value="1"/>
</dbReference>
<dbReference type="SUPFAM" id="SSF54675">
    <property type="entry name" value="Nicotinate/Quinolinate PRTase N-terminal domain-like"/>
    <property type="match status" value="1"/>
</dbReference>
<dbReference type="InterPro" id="IPR002638">
    <property type="entry name" value="Quinolinate_PRibosylTrfase_C"/>
</dbReference>
<dbReference type="Pfam" id="PF01729">
    <property type="entry name" value="QRPTase_C"/>
    <property type="match status" value="1"/>
</dbReference>
<dbReference type="RefSeq" id="XP_021871372.1">
    <property type="nucleotide sequence ID" value="XM_022018237.1"/>
</dbReference>
<keyword evidence="16" id="KW-1185">Reference proteome</keyword>
<dbReference type="InParanoid" id="A0A1Y1UIL3"/>
<dbReference type="Gene3D" id="3.90.1170.20">
    <property type="entry name" value="Quinolinate phosphoribosyl transferase, N-terminal domain"/>
    <property type="match status" value="1"/>
</dbReference>
<dbReference type="Gene3D" id="3.20.20.70">
    <property type="entry name" value="Aldolase class I"/>
    <property type="match status" value="1"/>
</dbReference>
<dbReference type="AlphaFoldDB" id="A0A1Y1UIL3"/>
<dbReference type="InterPro" id="IPR013785">
    <property type="entry name" value="Aldolase_TIM"/>
</dbReference>
<evidence type="ECO:0000259" key="14">
    <source>
        <dbReference type="Pfam" id="PF02749"/>
    </source>
</evidence>
<evidence type="ECO:0000256" key="7">
    <source>
        <dbReference type="ARBA" id="ARBA00022642"/>
    </source>
</evidence>
<gene>
    <name evidence="15" type="ORF">BD324DRAFT_650932</name>
</gene>
<evidence type="ECO:0000313" key="16">
    <source>
        <dbReference type="Proteomes" id="UP000193218"/>
    </source>
</evidence>
<dbReference type="Proteomes" id="UP000193218">
    <property type="component" value="Unassembled WGS sequence"/>
</dbReference>
<dbReference type="FunFam" id="3.20.20.70:FF:000090">
    <property type="entry name" value="Nicotinate-nucleotide pyrophosphorylase [carboxylating]"/>
    <property type="match status" value="1"/>
</dbReference>
<evidence type="ECO:0000256" key="6">
    <source>
        <dbReference type="ARBA" id="ARBA00020990"/>
    </source>
</evidence>
<organism evidence="15 16">
    <name type="scientific">Kockovaella imperatae</name>
    <dbReference type="NCBI Taxonomy" id="4999"/>
    <lineage>
        <taxon>Eukaryota</taxon>
        <taxon>Fungi</taxon>
        <taxon>Dikarya</taxon>
        <taxon>Basidiomycota</taxon>
        <taxon>Agaricomycotina</taxon>
        <taxon>Tremellomycetes</taxon>
        <taxon>Tremellales</taxon>
        <taxon>Cuniculitremaceae</taxon>
        <taxon>Kockovaella</taxon>
    </lineage>
</organism>
<comment type="similarity">
    <text evidence="3 12">Belongs to the NadC/ModD family.</text>
</comment>
<reference evidence="15 16" key="1">
    <citation type="submission" date="2017-03" db="EMBL/GenBank/DDBJ databases">
        <title>Widespread Adenine N6-methylation of Active Genes in Fungi.</title>
        <authorList>
            <consortium name="DOE Joint Genome Institute"/>
            <person name="Mondo S.J."/>
            <person name="Dannebaum R.O."/>
            <person name="Kuo R.C."/>
            <person name="Louie K.B."/>
            <person name="Bewick A.J."/>
            <person name="Labutti K."/>
            <person name="Haridas S."/>
            <person name="Kuo A."/>
            <person name="Salamov A."/>
            <person name="Ahrendt S.R."/>
            <person name="Lau R."/>
            <person name="Bowen B.P."/>
            <person name="Lipzen A."/>
            <person name="Sullivan W."/>
            <person name="Andreopoulos W.B."/>
            <person name="Clum A."/>
            <person name="Lindquist E."/>
            <person name="Daum C."/>
            <person name="Northen T.R."/>
            <person name="Ramamoorthy G."/>
            <person name="Schmitz R.J."/>
            <person name="Gryganskyi A."/>
            <person name="Culley D."/>
            <person name="Magnuson J."/>
            <person name="James T.Y."/>
            <person name="O'Malley M.A."/>
            <person name="Stajich J.E."/>
            <person name="Spatafora J.W."/>
            <person name="Visel A."/>
            <person name="Grigoriev I.V."/>
        </authorList>
    </citation>
    <scope>NUCLEOTIDE SEQUENCE [LARGE SCALE GENOMIC DNA]</scope>
    <source>
        <strain evidence="15 16">NRRL Y-17943</strain>
    </source>
</reference>
<comment type="subunit">
    <text evidence="4 12">Hexamer formed by 3 homodimers.</text>
</comment>
<comment type="function">
    <text evidence="1 12">Involved in the catabolism of quinolinic acid (QA).</text>
</comment>
<dbReference type="GO" id="GO:0034213">
    <property type="term" value="P:quinolinate catabolic process"/>
    <property type="evidence" value="ECO:0007669"/>
    <property type="project" value="TreeGrafter"/>
</dbReference>
<dbReference type="GO" id="GO:0004514">
    <property type="term" value="F:nicotinate-nucleotide diphosphorylase (carboxylating) activity"/>
    <property type="evidence" value="ECO:0007669"/>
    <property type="project" value="UniProtKB-EC"/>
</dbReference>
<evidence type="ECO:0000256" key="4">
    <source>
        <dbReference type="ARBA" id="ARBA00011218"/>
    </source>
</evidence>
<dbReference type="GeneID" id="33560046"/>
<evidence type="ECO:0000256" key="5">
    <source>
        <dbReference type="ARBA" id="ARBA00011944"/>
    </source>
</evidence>